<evidence type="ECO:0008006" key="5">
    <source>
        <dbReference type="Google" id="ProtNLM"/>
    </source>
</evidence>
<keyword evidence="1" id="KW-0175">Coiled coil</keyword>
<dbReference type="EMBL" id="FNDU01000009">
    <property type="protein sequence ID" value="SDI59341.1"/>
    <property type="molecule type" value="Genomic_DNA"/>
</dbReference>
<evidence type="ECO:0000256" key="2">
    <source>
        <dbReference type="SAM" id="MobiDB-lite"/>
    </source>
</evidence>
<gene>
    <name evidence="3" type="ORF">SAMN05216352_10988</name>
</gene>
<accession>A0A1G8LUE4</accession>
<dbReference type="AlphaFoldDB" id="A0A1G8LUE4"/>
<sequence length="104" mass="11515">MNISARTVVEKMEEELMQLAEQVDRKEEAVVKEHARVLKAYCDIILASDESKRKRNIDTVKTAKISSKTAGIKQSSIETKQVSSSSAARTTSEIPSSDGNLLEF</sequence>
<dbReference type="STRING" id="930129.SAMN05216352_10988"/>
<dbReference type="InterPro" id="IPR035218">
    <property type="entry name" value="DUF5327"/>
</dbReference>
<feature type="region of interest" description="Disordered" evidence="2">
    <location>
        <begin position="67"/>
        <end position="104"/>
    </location>
</feature>
<feature type="coiled-coil region" evidence="1">
    <location>
        <begin position="2"/>
        <end position="29"/>
    </location>
</feature>
<reference evidence="3 4" key="1">
    <citation type="submission" date="2016-10" db="EMBL/GenBank/DDBJ databases">
        <authorList>
            <person name="de Groot N.N."/>
        </authorList>
    </citation>
    <scope>NUCLEOTIDE SEQUENCE [LARGE SCALE GENOMIC DNA]</scope>
    <source>
        <strain evidence="4">P4B,CCM 7963,CECT 7998,DSM 25260,IBRC-M 10614,KCTC 13821</strain>
    </source>
</reference>
<proteinExistence type="predicted"/>
<dbReference type="RefSeq" id="WP_091586427.1">
    <property type="nucleotide sequence ID" value="NZ_FNDU01000009.1"/>
</dbReference>
<evidence type="ECO:0000313" key="3">
    <source>
        <dbReference type="EMBL" id="SDI59341.1"/>
    </source>
</evidence>
<protein>
    <recommendedName>
        <fullName evidence="5">YwdI family protein</fullName>
    </recommendedName>
</protein>
<name>A0A1G8LUE4_9BACI</name>
<dbReference type="OrthoDB" id="2884526at2"/>
<evidence type="ECO:0000256" key="1">
    <source>
        <dbReference type="SAM" id="Coils"/>
    </source>
</evidence>
<evidence type="ECO:0000313" key="4">
    <source>
        <dbReference type="Proteomes" id="UP000199017"/>
    </source>
</evidence>
<keyword evidence="4" id="KW-1185">Reference proteome</keyword>
<dbReference type="Proteomes" id="UP000199017">
    <property type="component" value="Unassembled WGS sequence"/>
</dbReference>
<dbReference type="Pfam" id="PF17261">
    <property type="entry name" value="DUF5327"/>
    <property type="match status" value="1"/>
</dbReference>
<organism evidence="3 4">
    <name type="scientific">Alteribacillus bidgolensis</name>
    <dbReference type="NCBI Taxonomy" id="930129"/>
    <lineage>
        <taxon>Bacteria</taxon>
        <taxon>Bacillati</taxon>
        <taxon>Bacillota</taxon>
        <taxon>Bacilli</taxon>
        <taxon>Bacillales</taxon>
        <taxon>Bacillaceae</taxon>
        <taxon>Alteribacillus</taxon>
    </lineage>
</organism>